<accession>A0A9W9CY68</accession>
<organism evidence="1 2">
    <name type="scientific">Gnomoniopsis smithogilvyi</name>
    <dbReference type="NCBI Taxonomy" id="1191159"/>
    <lineage>
        <taxon>Eukaryota</taxon>
        <taxon>Fungi</taxon>
        <taxon>Dikarya</taxon>
        <taxon>Ascomycota</taxon>
        <taxon>Pezizomycotina</taxon>
        <taxon>Sordariomycetes</taxon>
        <taxon>Sordariomycetidae</taxon>
        <taxon>Diaporthales</taxon>
        <taxon>Gnomoniaceae</taxon>
        <taxon>Gnomoniopsis</taxon>
    </lineage>
</organism>
<evidence type="ECO:0000313" key="2">
    <source>
        <dbReference type="Proteomes" id="UP001140453"/>
    </source>
</evidence>
<keyword evidence="2" id="KW-1185">Reference proteome</keyword>
<reference evidence="1" key="1">
    <citation type="submission" date="2022-10" db="EMBL/GenBank/DDBJ databases">
        <title>Tapping the CABI collections for fungal endophytes: first genome assemblies for Collariella, Neodidymelliopsis, Ascochyta clinopodiicola, Didymella pomorum, Didymosphaeria variabile, Neocosmospora piperis and Neocucurbitaria cava.</title>
        <authorList>
            <person name="Hill R."/>
        </authorList>
    </citation>
    <scope>NUCLEOTIDE SEQUENCE</scope>
    <source>
        <strain evidence="1">IMI 355082</strain>
    </source>
</reference>
<protein>
    <submittedName>
        <fullName evidence="1">Uncharacterized protein</fullName>
    </submittedName>
</protein>
<evidence type="ECO:0000313" key="1">
    <source>
        <dbReference type="EMBL" id="KAJ4391969.1"/>
    </source>
</evidence>
<dbReference type="Proteomes" id="UP001140453">
    <property type="component" value="Unassembled WGS sequence"/>
</dbReference>
<gene>
    <name evidence="1" type="ORF">N0V93_005589</name>
</gene>
<dbReference type="AlphaFoldDB" id="A0A9W9CY68"/>
<dbReference type="EMBL" id="JAPEVB010000003">
    <property type="protein sequence ID" value="KAJ4391969.1"/>
    <property type="molecule type" value="Genomic_DNA"/>
</dbReference>
<sequence length="163" mass="18299">MPLEEAAVDVVDYWKSPADWCQAGLNKAQSHRLLLCVGETRPGPSAPAAVGRDIILIKDIGGDLGQDNGRKITEGVMRRDKSTWLRTIRSWDPLVPLDSLPNLLKETESKDSYIEVRSKLKSKSKLGTKGHFQGPLEADRFNWRNYTDVGEILMRGQQARLEI</sequence>
<proteinExistence type="predicted"/>
<name>A0A9W9CY68_9PEZI</name>
<comment type="caution">
    <text evidence="1">The sequence shown here is derived from an EMBL/GenBank/DDBJ whole genome shotgun (WGS) entry which is preliminary data.</text>
</comment>